<sequence length="231" mass="24952">MRLLFLTLASLALLGSTAGAQQIDIRRHIEVDATSQISADVDRASWQIKIRGEAASLADASKALDAATASLRDRLKQGGLDAEALRLSGIASGKHYENARETRVFKGFYAERAAVVEISDLSKRQALETVLLADDQIETVKVDLRSSKHAELRKQALLAAMAAAREKATFLAKEAGADLGPLLAIREGASQNGWGTLISNSISQPLFAQDQGAEFEKLEYTATVTVKFELR</sequence>
<organism evidence="2 3">
    <name type="scientific">Brevifollis gellanilyticus</name>
    <dbReference type="NCBI Taxonomy" id="748831"/>
    <lineage>
        <taxon>Bacteria</taxon>
        <taxon>Pseudomonadati</taxon>
        <taxon>Verrucomicrobiota</taxon>
        <taxon>Verrucomicrobiia</taxon>
        <taxon>Verrucomicrobiales</taxon>
        <taxon>Verrucomicrobiaceae</taxon>
    </lineage>
</organism>
<keyword evidence="1" id="KW-0732">Signal</keyword>
<dbReference type="PANTHER" id="PTHR34387:SF1">
    <property type="entry name" value="PERIPLASMIC IMMUNOGENIC PROTEIN"/>
    <property type="match status" value="1"/>
</dbReference>
<name>A0A512MI00_9BACT</name>
<accession>A0A512MI00</accession>
<reference evidence="2 3" key="1">
    <citation type="submission" date="2019-07" db="EMBL/GenBank/DDBJ databases">
        <title>Whole genome shotgun sequence of Brevifollis gellanilyticus NBRC 108608.</title>
        <authorList>
            <person name="Hosoyama A."/>
            <person name="Uohara A."/>
            <person name="Ohji S."/>
            <person name="Ichikawa N."/>
        </authorList>
    </citation>
    <scope>NUCLEOTIDE SEQUENCE [LARGE SCALE GENOMIC DNA]</scope>
    <source>
        <strain evidence="2 3">NBRC 108608</strain>
    </source>
</reference>
<dbReference type="GO" id="GO:0006974">
    <property type="term" value="P:DNA damage response"/>
    <property type="evidence" value="ECO:0007669"/>
    <property type="project" value="TreeGrafter"/>
</dbReference>
<evidence type="ECO:0000256" key="1">
    <source>
        <dbReference type="SAM" id="SignalP"/>
    </source>
</evidence>
<keyword evidence="3" id="KW-1185">Reference proteome</keyword>
<dbReference type="OrthoDB" id="191719at2"/>
<gene>
    <name evidence="2" type="ORF">BGE01nite_56570</name>
</gene>
<evidence type="ECO:0000313" key="2">
    <source>
        <dbReference type="EMBL" id="GEP46366.1"/>
    </source>
</evidence>
<evidence type="ECO:0008006" key="4">
    <source>
        <dbReference type="Google" id="ProtNLM"/>
    </source>
</evidence>
<evidence type="ECO:0000313" key="3">
    <source>
        <dbReference type="Proteomes" id="UP000321577"/>
    </source>
</evidence>
<dbReference type="Gene3D" id="3.30.70.2970">
    <property type="entry name" value="Protein of unknown function (DUF541), domain 2"/>
    <property type="match status" value="1"/>
</dbReference>
<feature type="chain" id="PRO_5022221933" description="SIMPL domain-containing protein" evidence="1">
    <location>
        <begin position="21"/>
        <end position="231"/>
    </location>
</feature>
<protein>
    <recommendedName>
        <fullName evidence="4">SIMPL domain-containing protein</fullName>
    </recommendedName>
</protein>
<comment type="caution">
    <text evidence="2">The sequence shown here is derived from an EMBL/GenBank/DDBJ whole genome shotgun (WGS) entry which is preliminary data.</text>
</comment>
<dbReference type="EMBL" id="BKAG01000092">
    <property type="protein sequence ID" value="GEP46366.1"/>
    <property type="molecule type" value="Genomic_DNA"/>
</dbReference>
<dbReference type="InterPro" id="IPR007497">
    <property type="entry name" value="SIMPL/DUF541"/>
</dbReference>
<dbReference type="AlphaFoldDB" id="A0A512MI00"/>
<dbReference type="Proteomes" id="UP000321577">
    <property type="component" value="Unassembled WGS sequence"/>
</dbReference>
<dbReference type="Pfam" id="PF04402">
    <property type="entry name" value="SIMPL"/>
    <property type="match status" value="1"/>
</dbReference>
<dbReference type="InterPro" id="IPR052022">
    <property type="entry name" value="26kDa_periplasmic_antigen"/>
</dbReference>
<dbReference type="RefSeq" id="WP_146856168.1">
    <property type="nucleotide sequence ID" value="NZ_BKAG01000092.1"/>
</dbReference>
<dbReference type="Gene3D" id="3.30.110.170">
    <property type="entry name" value="Protein of unknown function (DUF541), domain 1"/>
    <property type="match status" value="1"/>
</dbReference>
<proteinExistence type="predicted"/>
<dbReference type="PANTHER" id="PTHR34387">
    <property type="entry name" value="SLR1258 PROTEIN"/>
    <property type="match status" value="1"/>
</dbReference>
<feature type="signal peptide" evidence="1">
    <location>
        <begin position="1"/>
        <end position="20"/>
    </location>
</feature>